<dbReference type="AlphaFoldDB" id="A0A502DZ74"/>
<dbReference type="EMBL" id="RCZI01000001">
    <property type="protein sequence ID" value="TPG30643.1"/>
    <property type="molecule type" value="Genomic_DNA"/>
</dbReference>
<reference evidence="2 3" key="1">
    <citation type="journal article" date="2019" name="Environ. Microbiol.">
        <title>Species interactions and distinct microbial communities in high Arctic permafrost affected cryosols are associated with the CH4 and CO2 gas fluxes.</title>
        <authorList>
            <person name="Altshuler I."/>
            <person name="Hamel J."/>
            <person name="Turney S."/>
            <person name="Magnuson E."/>
            <person name="Levesque R."/>
            <person name="Greer C."/>
            <person name="Whyte L.G."/>
        </authorList>
    </citation>
    <scope>NUCLEOTIDE SEQUENCE [LARGE SCALE GENOMIC DNA]</scope>
    <source>
        <strain evidence="2 3">S06.C</strain>
    </source>
</reference>
<feature type="transmembrane region" description="Helical" evidence="1">
    <location>
        <begin position="160"/>
        <end position="181"/>
    </location>
</feature>
<keyword evidence="1" id="KW-1133">Transmembrane helix</keyword>
<evidence type="ECO:0000256" key="1">
    <source>
        <dbReference type="SAM" id="Phobius"/>
    </source>
</evidence>
<sequence length="220" mass="24180">MSKWRLALLLLAGAAYAGLSHWMMLFHPHAPWAMAVLLGPLWLTALGLGGARFGGWGLVAATVAGVLVFVLLWRGGAGDPNRLYVLQHVGINAVLGCWFGGTLRGDRLSLIGQFAQRVHVMGPGMREYTRQVTWVWTAYFAVTAAISIPVYLWLPFSVWSLLANVISPVMVVVLFVGEHLLRYRLHPEFERTRMIDAVRAFYGHSTAASASEPTAKPSQP</sequence>
<organism evidence="2 3">
    <name type="scientific">Variovorax guangxiensis</name>
    <dbReference type="NCBI Taxonomy" id="1775474"/>
    <lineage>
        <taxon>Bacteria</taxon>
        <taxon>Pseudomonadati</taxon>
        <taxon>Pseudomonadota</taxon>
        <taxon>Betaproteobacteria</taxon>
        <taxon>Burkholderiales</taxon>
        <taxon>Comamonadaceae</taxon>
        <taxon>Variovorax</taxon>
    </lineage>
</organism>
<feature type="transmembrane region" description="Helical" evidence="1">
    <location>
        <begin position="134"/>
        <end position="154"/>
    </location>
</feature>
<dbReference type="OrthoDB" id="8537043at2"/>
<evidence type="ECO:0000313" key="2">
    <source>
        <dbReference type="EMBL" id="TPG30643.1"/>
    </source>
</evidence>
<protein>
    <recommendedName>
        <fullName evidence="4">Transmembrane protein</fullName>
    </recommendedName>
</protein>
<keyword evidence="1" id="KW-0812">Transmembrane</keyword>
<dbReference type="Proteomes" id="UP000319212">
    <property type="component" value="Unassembled WGS sequence"/>
</dbReference>
<feature type="transmembrane region" description="Helical" evidence="1">
    <location>
        <begin position="51"/>
        <end position="73"/>
    </location>
</feature>
<dbReference type="RefSeq" id="WP_140838789.1">
    <property type="nucleotide sequence ID" value="NZ_RCZI01000001.1"/>
</dbReference>
<evidence type="ECO:0008006" key="4">
    <source>
        <dbReference type="Google" id="ProtNLM"/>
    </source>
</evidence>
<proteinExistence type="predicted"/>
<name>A0A502DZ74_9BURK</name>
<evidence type="ECO:0000313" key="3">
    <source>
        <dbReference type="Proteomes" id="UP000319212"/>
    </source>
</evidence>
<keyword evidence="1" id="KW-0472">Membrane</keyword>
<gene>
    <name evidence="2" type="ORF">EAH82_04025</name>
</gene>
<accession>A0A502DZ74</accession>
<comment type="caution">
    <text evidence="2">The sequence shown here is derived from an EMBL/GenBank/DDBJ whole genome shotgun (WGS) entry which is preliminary data.</text>
</comment>